<evidence type="ECO:0000256" key="3">
    <source>
        <dbReference type="ARBA" id="ARBA00022475"/>
    </source>
</evidence>
<dbReference type="OrthoDB" id="2365115at2"/>
<keyword evidence="3" id="KW-1003">Cell membrane</keyword>
<dbReference type="PANTHER" id="PTHR32309:SF13">
    <property type="entry name" value="FERRIC ENTEROBACTIN TRANSPORT PROTEIN FEPE"/>
    <property type="match status" value="1"/>
</dbReference>
<protein>
    <submittedName>
        <fullName evidence="9">Lipopolysaccharide biosynthesis protein</fullName>
    </submittedName>
</protein>
<feature type="transmembrane region" description="Helical" evidence="7">
    <location>
        <begin position="27"/>
        <end position="46"/>
    </location>
</feature>
<evidence type="ECO:0000259" key="8">
    <source>
        <dbReference type="Pfam" id="PF02706"/>
    </source>
</evidence>
<accession>A0A0U1NUG4</accession>
<keyword evidence="6 7" id="KW-0472">Membrane</keyword>
<feature type="transmembrane region" description="Helical" evidence="7">
    <location>
        <begin position="172"/>
        <end position="190"/>
    </location>
</feature>
<sequence>MSFHNANKTNAKDINLKELFYVIKKRLWIVVVITFISTGLGTYYSYSHNTSLYQASSRIIIDTTPDYRNTLQVIIKDSTILGKVVKQLGLPQSPEALAGQITVTSIDNTQVVSIGVTYTDPKRAADIANTTATVFKAELPNIVSSNNVRDVSILSNASVNPVPINHNQKMKIVIALVIGGVIGIGLAFLLDSLDDTLRSNNEVEEILGLPVLGRVSRANKKNLKKKYIKHVNLEARGDTVGYK</sequence>
<evidence type="ECO:0000256" key="6">
    <source>
        <dbReference type="ARBA" id="ARBA00023136"/>
    </source>
</evidence>
<dbReference type="GO" id="GO:0004713">
    <property type="term" value="F:protein tyrosine kinase activity"/>
    <property type="evidence" value="ECO:0007669"/>
    <property type="project" value="TreeGrafter"/>
</dbReference>
<evidence type="ECO:0000256" key="4">
    <source>
        <dbReference type="ARBA" id="ARBA00022692"/>
    </source>
</evidence>
<comment type="subcellular location">
    <subcellularLocation>
        <location evidence="1">Cell membrane</location>
        <topology evidence="1">Multi-pass membrane protein</topology>
    </subcellularLocation>
</comment>
<name>A0A0U1NUG4_9BACI</name>
<proteinExistence type="inferred from homology"/>
<dbReference type="RefSeq" id="WP_090632913.1">
    <property type="nucleotide sequence ID" value="NZ_CVRB01000001.1"/>
</dbReference>
<evidence type="ECO:0000313" key="10">
    <source>
        <dbReference type="Proteomes" id="UP000199087"/>
    </source>
</evidence>
<evidence type="ECO:0000256" key="7">
    <source>
        <dbReference type="SAM" id="Phobius"/>
    </source>
</evidence>
<dbReference type="InterPro" id="IPR050445">
    <property type="entry name" value="Bact_polysacc_biosynth/exp"/>
</dbReference>
<dbReference type="InterPro" id="IPR003856">
    <property type="entry name" value="LPS_length_determ_N"/>
</dbReference>
<feature type="domain" description="Polysaccharide chain length determinant N-terminal" evidence="8">
    <location>
        <begin position="13"/>
        <end position="66"/>
    </location>
</feature>
<comment type="similarity">
    <text evidence="2">Belongs to the CpsC/CapA family.</text>
</comment>
<keyword evidence="5 7" id="KW-1133">Transmembrane helix</keyword>
<evidence type="ECO:0000313" key="9">
    <source>
        <dbReference type="EMBL" id="CRK81666.1"/>
    </source>
</evidence>
<dbReference type="PANTHER" id="PTHR32309">
    <property type="entry name" value="TYROSINE-PROTEIN KINASE"/>
    <property type="match status" value="1"/>
</dbReference>
<reference evidence="10" key="1">
    <citation type="submission" date="2015-05" db="EMBL/GenBank/DDBJ databases">
        <authorList>
            <person name="Urmite Genomes"/>
        </authorList>
    </citation>
    <scope>NUCLEOTIDE SEQUENCE [LARGE SCALE GENOMIC DNA]</scope>
    <source>
        <strain evidence="10">LF1</strain>
    </source>
</reference>
<dbReference type="AlphaFoldDB" id="A0A0U1NUG4"/>
<evidence type="ECO:0000256" key="1">
    <source>
        <dbReference type="ARBA" id="ARBA00004651"/>
    </source>
</evidence>
<dbReference type="EMBL" id="CVRB01000001">
    <property type="protein sequence ID" value="CRK81666.1"/>
    <property type="molecule type" value="Genomic_DNA"/>
</dbReference>
<keyword evidence="10" id="KW-1185">Reference proteome</keyword>
<organism evidence="9 10">
    <name type="scientific">Neobacillus massiliamazoniensis</name>
    <dbReference type="NCBI Taxonomy" id="1499688"/>
    <lineage>
        <taxon>Bacteria</taxon>
        <taxon>Bacillati</taxon>
        <taxon>Bacillota</taxon>
        <taxon>Bacilli</taxon>
        <taxon>Bacillales</taxon>
        <taxon>Bacillaceae</taxon>
        <taxon>Neobacillus</taxon>
    </lineage>
</organism>
<gene>
    <name evidence="9" type="ORF">BN000_01576</name>
</gene>
<keyword evidence="4 7" id="KW-0812">Transmembrane</keyword>
<dbReference type="Proteomes" id="UP000199087">
    <property type="component" value="Unassembled WGS sequence"/>
</dbReference>
<dbReference type="GO" id="GO:0005886">
    <property type="term" value="C:plasma membrane"/>
    <property type="evidence" value="ECO:0007669"/>
    <property type="project" value="UniProtKB-SubCell"/>
</dbReference>
<evidence type="ECO:0000256" key="5">
    <source>
        <dbReference type="ARBA" id="ARBA00022989"/>
    </source>
</evidence>
<evidence type="ECO:0000256" key="2">
    <source>
        <dbReference type="ARBA" id="ARBA00006683"/>
    </source>
</evidence>
<dbReference type="STRING" id="1499688.BN000_01576"/>
<dbReference type="Pfam" id="PF02706">
    <property type="entry name" value="Wzz"/>
    <property type="match status" value="1"/>
</dbReference>